<evidence type="ECO:0000256" key="1">
    <source>
        <dbReference type="SAM" id="MobiDB-lite"/>
    </source>
</evidence>
<feature type="non-terminal residue" evidence="2">
    <location>
        <position position="86"/>
    </location>
</feature>
<protein>
    <submittedName>
        <fullName evidence="2">Uncharacterized protein</fullName>
    </submittedName>
</protein>
<reference evidence="2" key="1">
    <citation type="submission" date="2008-03" db="EMBL/GenBank/DDBJ databases">
        <title>Annotation of Ixodes scapularis.</title>
        <authorList>
            <consortium name="Ixodes scapularis Genome Project Consortium"/>
            <person name="Caler E."/>
            <person name="Hannick L.I."/>
            <person name="Bidwell S."/>
            <person name="Joardar V."/>
            <person name="Thiagarajan M."/>
            <person name="Amedeo P."/>
            <person name="Galinsky K.J."/>
            <person name="Schobel S."/>
            <person name="Inman J."/>
            <person name="Hostetler J."/>
            <person name="Miller J."/>
            <person name="Hammond M."/>
            <person name="Megy K."/>
            <person name="Lawson D."/>
            <person name="Kodira C."/>
            <person name="Sutton G."/>
            <person name="Meyer J."/>
            <person name="Hill C.A."/>
            <person name="Birren B."/>
            <person name="Nene V."/>
            <person name="Collins F."/>
            <person name="Alarcon-Chaidez F."/>
            <person name="Wikel S."/>
            <person name="Strausberg R."/>
        </authorList>
    </citation>
    <scope>NUCLEOTIDE SEQUENCE [LARGE SCALE GENOMIC DNA]</scope>
    <source>
        <strain evidence="2">Wikel colony</strain>
    </source>
</reference>
<dbReference type="PaxDb" id="6945-B7P3V9"/>
<dbReference type="VEuPathDB" id="VectorBase:ISCI001371"/>
<sequence length="86" mass="9122">ANERAGAFTPSSLTSAYYLGSLFRFSTPLAPSPGSKGSGPTFPRPTLGETKWNGHPPLDPLPFVSTFQHMERSFSPVSSPSLPSSP</sequence>
<feature type="region of interest" description="Disordered" evidence="1">
    <location>
        <begin position="29"/>
        <end position="55"/>
    </location>
</feature>
<accession>B7P3V9</accession>
<proteinExistence type="predicted"/>
<dbReference type="HOGENOM" id="CLU_2518978_0_0_1"/>
<name>B7P3V9_IXOSC</name>
<dbReference type="EMBL" id="DS630745">
    <property type="protein sequence ID" value="EEC01281.1"/>
    <property type="molecule type" value="Genomic_DNA"/>
</dbReference>
<feature type="non-terminal residue" evidence="2">
    <location>
        <position position="1"/>
    </location>
</feature>
<gene>
    <name evidence="2" type="ORF">IscW_ISCW001371</name>
</gene>
<evidence type="ECO:0000313" key="2">
    <source>
        <dbReference type="EMBL" id="EEC01281.1"/>
    </source>
</evidence>
<dbReference type="VEuPathDB" id="VectorBase:ISCW001371"/>
<organism>
    <name type="scientific">Ixodes scapularis</name>
    <name type="common">Black-legged tick</name>
    <name type="synonym">Deer tick</name>
    <dbReference type="NCBI Taxonomy" id="6945"/>
    <lineage>
        <taxon>Eukaryota</taxon>
        <taxon>Metazoa</taxon>
        <taxon>Ecdysozoa</taxon>
        <taxon>Arthropoda</taxon>
        <taxon>Chelicerata</taxon>
        <taxon>Arachnida</taxon>
        <taxon>Acari</taxon>
        <taxon>Parasitiformes</taxon>
        <taxon>Ixodida</taxon>
        <taxon>Ixodoidea</taxon>
        <taxon>Ixodidae</taxon>
        <taxon>Ixodinae</taxon>
        <taxon>Ixodes</taxon>
    </lineage>
</organism>
<dbReference type="AlphaFoldDB" id="B7P3V9"/>